<organism evidence="3">
    <name type="scientific">Tanacetum cinerariifolium</name>
    <name type="common">Dalmatian daisy</name>
    <name type="synonym">Chrysanthemum cinerariifolium</name>
    <dbReference type="NCBI Taxonomy" id="118510"/>
    <lineage>
        <taxon>Eukaryota</taxon>
        <taxon>Viridiplantae</taxon>
        <taxon>Streptophyta</taxon>
        <taxon>Embryophyta</taxon>
        <taxon>Tracheophyta</taxon>
        <taxon>Spermatophyta</taxon>
        <taxon>Magnoliopsida</taxon>
        <taxon>eudicotyledons</taxon>
        <taxon>Gunneridae</taxon>
        <taxon>Pentapetalae</taxon>
        <taxon>asterids</taxon>
        <taxon>campanulids</taxon>
        <taxon>Asterales</taxon>
        <taxon>Asteraceae</taxon>
        <taxon>Asteroideae</taxon>
        <taxon>Anthemideae</taxon>
        <taxon>Anthemidinae</taxon>
        <taxon>Tanacetum</taxon>
    </lineage>
</organism>
<protein>
    <submittedName>
        <fullName evidence="3">Ribonuclease H-like domain-containing protein</fullName>
    </submittedName>
</protein>
<evidence type="ECO:0000259" key="2">
    <source>
        <dbReference type="SMART" id="SM00343"/>
    </source>
</evidence>
<dbReference type="InterPro" id="IPR036875">
    <property type="entry name" value="Znf_CCHC_sf"/>
</dbReference>
<dbReference type="Pfam" id="PF14223">
    <property type="entry name" value="Retrotran_gag_2"/>
    <property type="match status" value="1"/>
</dbReference>
<comment type="caution">
    <text evidence="3">The sequence shown here is derived from an EMBL/GenBank/DDBJ whole genome shotgun (WGS) entry which is preliminary data.</text>
</comment>
<dbReference type="SUPFAM" id="SSF57756">
    <property type="entry name" value="Retrovirus zinc finger-like domains"/>
    <property type="match status" value="1"/>
</dbReference>
<proteinExistence type="predicted"/>
<feature type="compositionally biased region" description="Basic and acidic residues" evidence="1">
    <location>
        <begin position="252"/>
        <end position="287"/>
    </location>
</feature>
<feature type="domain" description="CCHC-type" evidence="2">
    <location>
        <begin position="238"/>
        <end position="254"/>
    </location>
</feature>
<evidence type="ECO:0000313" key="3">
    <source>
        <dbReference type="EMBL" id="GEU40272.1"/>
    </source>
</evidence>
<reference evidence="3" key="1">
    <citation type="journal article" date="2019" name="Sci. Rep.">
        <title>Draft genome of Tanacetum cinerariifolium, the natural source of mosquito coil.</title>
        <authorList>
            <person name="Yamashiro T."/>
            <person name="Shiraishi A."/>
            <person name="Satake H."/>
            <person name="Nakayama K."/>
        </authorList>
    </citation>
    <scope>NUCLEOTIDE SEQUENCE</scope>
</reference>
<feature type="region of interest" description="Disordered" evidence="1">
    <location>
        <begin position="252"/>
        <end position="288"/>
    </location>
</feature>
<dbReference type="GO" id="GO:0008270">
    <property type="term" value="F:zinc ion binding"/>
    <property type="evidence" value="ECO:0007669"/>
    <property type="project" value="InterPro"/>
</dbReference>
<evidence type="ECO:0000256" key="1">
    <source>
        <dbReference type="SAM" id="MobiDB-lite"/>
    </source>
</evidence>
<accession>A0A6L2JUJ0</accession>
<name>A0A6L2JUJ0_TANCI</name>
<dbReference type="InterPro" id="IPR001878">
    <property type="entry name" value="Znf_CCHC"/>
</dbReference>
<sequence length="398" mass="45962">MVLFKSQQIHMDKSEFCLLKLLKRFWQEREKEKQGLPCSWLPPKDHLAKFYKMTDAKEMREAIKSRFGENDESKKMQKYLLKQQFKSFSVSNLEGLHKGYGRFQSLLSQLETHGAGVSAEDANQKFLRSLPSSWSQVSLIMKTKPGVDTLNFDDLYNNLRVFESDVKVLLDHLLAHIIGPQLDREDIKHVDEFDLEEMDLKWQVAMISTRLKKFYKKAGRKLYFDAKEPVGFDKRKVECFNCHNTRHFARECRSKGNQDSRRRDAGNTGYKAKDNGKRHAKQDEHKAMVTVDGEGVDWTGHAEDKIEDYALMAYNSNNSRSDTEMSAKDKSGLGYESQIHDGVLSYKNEVFASVFDSRYSDVEDSHVNDRFEKVKGMHAVPPPITGNYMPPKSDFGIN</sequence>
<dbReference type="SMART" id="SM00343">
    <property type="entry name" value="ZnF_C2HC"/>
    <property type="match status" value="1"/>
</dbReference>
<dbReference type="GO" id="GO:0003676">
    <property type="term" value="F:nucleic acid binding"/>
    <property type="evidence" value="ECO:0007669"/>
    <property type="project" value="InterPro"/>
</dbReference>
<gene>
    <name evidence="3" type="ORF">Tci_012250</name>
</gene>
<dbReference type="AlphaFoldDB" id="A0A6L2JUJ0"/>
<dbReference type="EMBL" id="BKCJ010001281">
    <property type="protein sequence ID" value="GEU40272.1"/>
    <property type="molecule type" value="Genomic_DNA"/>
</dbReference>